<evidence type="ECO:0000313" key="4">
    <source>
        <dbReference type="EMBL" id="MBL0373496.1"/>
    </source>
</evidence>
<dbReference type="Proteomes" id="UP000633219">
    <property type="component" value="Unassembled WGS sequence"/>
</dbReference>
<dbReference type="GO" id="GO:0010181">
    <property type="term" value="F:FMN binding"/>
    <property type="evidence" value="ECO:0007669"/>
    <property type="project" value="InterPro"/>
</dbReference>
<accession>A0A936YRW6</accession>
<dbReference type="InterPro" id="IPR050268">
    <property type="entry name" value="NADH-dep_flavin_reductase"/>
</dbReference>
<dbReference type="EMBL" id="JAEQNC010000008">
    <property type="protein sequence ID" value="MBL0373496.1"/>
    <property type="molecule type" value="Genomic_DNA"/>
</dbReference>
<evidence type="ECO:0000259" key="3">
    <source>
        <dbReference type="SMART" id="SM00903"/>
    </source>
</evidence>
<dbReference type="Pfam" id="PF01613">
    <property type="entry name" value="Flavin_Reduct"/>
    <property type="match status" value="1"/>
</dbReference>
<gene>
    <name evidence="4" type="ORF">JJB09_15805</name>
</gene>
<dbReference type="PANTHER" id="PTHR30466">
    <property type="entry name" value="FLAVIN REDUCTASE"/>
    <property type="match status" value="1"/>
</dbReference>
<dbReference type="InterPro" id="IPR012349">
    <property type="entry name" value="Split_barrel_FMN-bd"/>
</dbReference>
<dbReference type="InterPro" id="IPR002563">
    <property type="entry name" value="Flavin_Rdtase-like_dom"/>
</dbReference>
<name>A0A936YRW6_9HYPH</name>
<reference evidence="4" key="1">
    <citation type="submission" date="2021-01" db="EMBL/GenBank/DDBJ databases">
        <title>Rhizobium sp. strain KVB221 16S ribosomal RNA gene Genome sequencing and assembly.</title>
        <authorList>
            <person name="Kang M."/>
        </authorList>
    </citation>
    <scope>NUCLEOTIDE SEQUENCE</scope>
    <source>
        <strain evidence="4">KVB221</strain>
    </source>
</reference>
<dbReference type="AlphaFoldDB" id="A0A936YRW6"/>
<organism evidence="4 5">
    <name type="scientific">Rhizobium setariae</name>
    <dbReference type="NCBI Taxonomy" id="2801340"/>
    <lineage>
        <taxon>Bacteria</taxon>
        <taxon>Pseudomonadati</taxon>
        <taxon>Pseudomonadota</taxon>
        <taxon>Alphaproteobacteria</taxon>
        <taxon>Hyphomicrobiales</taxon>
        <taxon>Rhizobiaceae</taxon>
        <taxon>Rhizobium/Agrobacterium group</taxon>
        <taxon>Rhizobium</taxon>
    </lineage>
</organism>
<dbReference type="RefSeq" id="WP_201660338.1">
    <property type="nucleotide sequence ID" value="NZ_JAEQNC010000008.1"/>
</dbReference>
<protein>
    <submittedName>
        <fullName evidence="4">Flavin reductase family protein</fullName>
    </submittedName>
</protein>
<keyword evidence="2" id="KW-0560">Oxidoreductase</keyword>
<evidence type="ECO:0000256" key="1">
    <source>
        <dbReference type="ARBA" id="ARBA00008898"/>
    </source>
</evidence>
<sequence length="311" mass="32782">MMTTIIDPRTLRDAFGAFMTGVTVVTTHGADGEPVGFTANSFASVSLDPPLLLVCLAKTSRNFDNFTKATRFAINILAEQQKDISNTFARPSDDRFAGLKWQSGPHGSPVFEDVAAWFDCATHNVIDAGDHVILIGHVEAFENGNANGLGYARGGYFTAALAQKAVSAAASDTPVLVSAVAERDGQVLLVSDGNGKFLLPSCPLVAGEGPDVLQAHLAAISGLSASVGYIYSVYEDRAAGIQHIIYRCALGDGESRTGHFFPLGALPADSIAKPSTIDVLKRYATESVLGNFGVYVGNEHTGKVHPLARKA</sequence>
<dbReference type="Gene3D" id="2.30.110.10">
    <property type="entry name" value="Electron Transport, Fmn-binding Protein, Chain A"/>
    <property type="match status" value="1"/>
</dbReference>
<keyword evidence="5" id="KW-1185">Reference proteome</keyword>
<dbReference type="PANTHER" id="PTHR30466:SF11">
    <property type="entry name" value="FLAVIN-DEPENDENT MONOOXYGENASE, REDUCTASE SUBUNIT HSAB"/>
    <property type="match status" value="1"/>
</dbReference>
<proteinExistence type="inferred from homology"/>
<dbReference type="GO" id="GO:0042602">
    <property type="term" value="F:riboflavin reductase (NADPH) activity"/>
    <property type="evidence" value="ECO:0007669"/>
    <property type="project" value="TreeGrafter"/>
</dbReference>
<comment type="similarity">
    <text evidence="1">Belongs to the non-flavoprotein flavin reductase family.</text>
</comment>
<comment type="caution">
    <text evidence="4">The sequence shown here is derived from an EMBL/GenBank/DDBJ whole genome shotgun (WGS) entry which is preliminary data.</text>
</comment>
<dbReference type="SMART" id="SM00903">
    <property type="entry name" value="Flavin_Reduct"/>
    <property type="match status" value="1"/>
</dbReference>
<evidence type="ECO:0000313" key="5">
    <source>
        <dbReference type="Proteomes" id="UP000633219"/>
    </source>
</evidence>
<feature type="domain" description="Flavin reductase like" evidence="3">
    <location>
        <begin position="15"/>
        <end position="158"/>
    </location>
</feature>
<dbReference type="SUPFAM" id="SSF50475">
    <property type="entry name" value="FMN-binding split barrel"/>
    <property type="match status" value="1"/>
</dbReference>
<dbReference type="Gene3D" id="3.90.79.10">
    <property type="entry name" value="Nucleoside Triphosphate Pyrophosphohydrolase"/>
    <property type="match status" value="1"/>
</dbReference>
<evidence type="ECO:0000256" key="2">
    <source>
        <dbReference type="ARBA" id="ARBA00023002"/>
    </source>
</evidence>